<dbReference type="HAMAP" id="MF_01401">
    <property type="entry name" value="MsrA"/>
    <property type="match status" value="1"/>
</dbReference>
<organism evidence="8 9">
    <name type="scientific">Macrococcus equipercicus</name>
    <dbReference type="NCBI Taxonomy" id="69967"/>
    <lineage>
        <taxon>Bacteria</taxon>
        <taxon>Bacillati</taxon>
        <taxon>Bacillota</taxon>
        <taxon>Bacilli</taxon>
        <taxon>Bacillales</taxon>
        <taxon>Staphylococcaceae</taxon>
        <taxon>Macrococcus</taxon>
    </lineage>
</organism>
<dbReference type="EMBL" id="CP073809">
    <property type="protein sequence ID" value="UTH12777.1"/>
    <property type="molecule type" value="Genomic_DNA"/>
</dbReference>
<dbReference type="AlphaFoldDB" id="A0A9Q9F0E9"/>
<dbReference type="InterPro" id="IPR036509">
    <property type="entry name" value="Met_Sox_Rdtase_MsrA_sf"/>
</dbReference>
<evidence type="ECO:0000256" key="5">
    <source>
        <dbReference type="ARBA" id="ARBA00048782"/>
    </source>
</evidence>
<protein>
    <recommendedName>
        <fullName evidence="6">Peptide methionine sulfoxide reductase MsrA</fullName>
        <shortName evidence="6">Protein-methionine-S-oxide reductase</shortName>
        <ecNumber evidence="6">1.8.4.11</ecNumber>
    </recommendedName>
    <alternativeName>
        <fullName evidence="6">Peptide-methionine (S)-S-oxide reductase</fullName>
        <shortName evidence="6">Peptide Met(O) reductase</shortName>
    </alternativeName>
</protein>
<feature type="active site" evidence="6">
    <location>
        <position position="12"/>
    </location>
</feature>
<evidence type="ECO:0000256" key="4">
    <source>
        <dbReference type="ARBA" id="ARBA00047806"/>
    </source>
</evidence>
<comment type="catalytic activity">
    <reaction evidence="4 6">
        <text>L-methionyl-[protein] + [thioredoxin]-disulfide + H2O = L-methionyl-(S)-S-oxide-[protein] + [thioredoxin]-dithiol</text>
        <dbReference type="Rhea" id="RHEA:14217"/>
        <dbReference type="Rhea" id="RHEA-COMP:10698"/>
        <dbReference type="Rhea" id="RHEA-COMP:10700"/>
        <dbReference type="Rhea" id="RHEA-COMP:12313"/>
        <dbReference type="Rhea" id="RHEA-COMP:12315"/>
        <dbReference type="ChEBI" id="CHEBI:15377"/>
        <dbReference type="ChEBI" id="CHEBI:16044"/>
        <dbReference type="ChEBI" id="CHEBI:29950"/>
        <dbReference type="ChEBI" id="CHEBI:44120"/>
        <dbReference type="ChEBI" id="CHEBI:50058"/>
        <dbReference type="EC" id="1.8.4.11"/>
    </reaction>
</comment>
<dbReference type="EC" id="1.8.4.11" evidence="6"/>
<dbReference type="InterPro" id="IPR002569">
    <property type="entry name" value="Met_Sox_Rdtase_MsrA_dom"/>
</dbReference>
<evidence type="ECO:0000256" key="1">
    <source>
        <dbReference type="ARBA" id="ARBA00005591"/>
    </source>
</evidence>
<accession>A0A9Q9F0E9</accession>
<dbReference type="NCBIfam" id="TIGR00401">
    <property type="entry name" value="msrA"/>
    <property type="match status" value="1"/>
</dbReference>
<dbReference type="Proteomes" id="UP001057381">
    <property type="component" value="Chromosome"/>
</dbReference>
<comment type="similarity">
    <text evidence="1 6">Belongs to the MsrA Met sulfoxide reductase family.</text>
</comment>
<dbReference type="PANTHER" id="PTHR43774:SF1">
    <property type="entry name" value="PEPTIDE METHIONINE SULFOXIDE REDUCTASE MSRA 2"/>
    <property type="match status" value="1"/>
</dbReference>
<name>A0A9Q9F0E9_9STAP</name>
<comment type="function">
    <text evidence="3 6">Has an important function as a repair enzyme for proteins that have been inactivated by oxidation. Catalyzes the reversible oxidation-reduction of methionine sulfoxide in proteins to methionine.</text>
</comment>
<evidence type="ECO:0000256" key="3">
    <source>
        <dbReference type="ARBA" id="ARBA00024679"/>
    </source>
</evidence>
<evidence type="ECO:0000259" key="7">
    <source>
        <dbReference type="Pfam" id="PF01625"/>
    </source>
</evidence>
<dbReference type="RefSeq" id="WP_254249450.1">
    <property type="nucleotide sequence ID" value="NZ_CP073809.1"/>
</dbReference>
<evidence type="ECO:0000256" key="6">
    <source>
        <dbReference type="HAMAP-Rule" id="MF_01401"/>
    </source>
</evidence>
<sequence length="169" mass="19776">MKINKAYFAGGCFWCMVKPFDKFEGIEGIISGYMGGHTDQPTYEQIKTGTTGHYEAVEIEYDQALFPFEKLLDIYFKQIDPTDADGQFHDRGSQYKTAVFYVNEAQKEAAESYIKTIQVNYDKPIVTEVLPYQTFYPAEDEHQDYYRKEPENYAREQALRQQYSEETSR</sequence>
<dbReference type="SUPFAM" id="SSF55068">
    <property type="entry name" value="Peptide methionine sulfoxide reductase"/>
    <property type="match status" value="1"/>
</dbReference>
<dbReference type="GO" id="GO:0008113">
    <property type="term" value="F:peptide-methionine (S)-S-oxide reductase activity"/>
    <property type="evidence" value="ECO:0007669"/>
    <property type="project" value="UniProtKB-UniRule"/>
</dbReference>
<feature type="domain" description="Peptide methionine sulphoxide reductase MsrA" evidence="7">
    <location>
        <begin position="5"/>
        <end position="154"/>
    </location>
</feature>
<evidence type="ECO:0000313" key="9">
    <source>
        <dbReference type="Proteomes" id="UP001057381"/>
    </source>
</evidence>
<evidence type="ECO:0000313" key="8">
    <source>
        <dbReference type="EMBL" id="UTH12777.1"/>
    </source>
</evidence>
<reference evidence="8" key="1">
    <citation type="submission" date="2021-04" db="EMBL/GenBank/DDBJ databases">
        <title>Complete Genome Sequences of Macrococcus spp. from dog and cattle.</title>
        <authorList>
            <person name="Schwendener S."/>
            <person name="Perreten V."/>
        </authorList>
    </citation>
    <scope>NUCLEOTIDE SEQUENCE</scope>
    <source>
        <strain evidence="8">Epi0143-OL</strain>
    </source>
</reference>
<gene>
    <name evidence="6 8" type="primary">msrA</name>
    <name evidence="8" type="ORF">KFV11_05670</name>
</gene>
<comment type="catalytic activity">
    <reaction evidence="5 6">
        <text>[thioredoxin]-disulfide + L-methionine + H2O = L-methionine (S)-S-oxide + [thioredoxin]-dithiol</text>
        <dbReference type="Rhea" id="RHEA:19993"/>
        <dbReference type="Rhea" id="RHEA-COMP:10698"/>
        <dbReference type="Rhea" id="RHEA-COMP:10700"/>
        <dbReference type="ChEBI" id="CHEBI:15377"/>
        <dbReference type="ChEBI" id="CHEBI:29950"/>
        <dbReference type="ChEBI" id="CHEBI:50058"/>
        <dbReference type="ChEBI" id="CHEBI:57844"/>
        <dbReference type="ChEBI" id="CHEBI:58772"/>
        <dbReference type="EC" id="1.8.4.11"/>
    </reaction>
</comment>
<evidence type="ECO:0000256" key="2">
    <source>
        <dbReference type="ARBA" id="ARBA00023002"/>
    </source>
</evidence>
<dbReference type="Gene3D" id="3.30.1060.10">
    <property type="entry name" value="Peptide methionine sulphoxide reductase MsrA"/>
    <property type="match status" value="1"/>
</dbReference>
<keyword evidence="2 6" id="KW-0560">Oxidoreductase</keyword>
<dbReference type="KEGG" id="mequ:KFV11_05670"/>
<dbReference type="Pfam" id="PF01625">
    <property type="entry name" value="PMSR"/>
    <property type="match status" value="1"/>
</dbReference>
<proteinExistence type="inferred from homology"/>
<dbReference type="PANTHER" id="PTHR43774">
    <property type="entry name" value="PEPTIDE METHIONINE SULFOXIDE REDUCTASE"/>
    <property type="match status" value="1"/>
</dbReference>